<evidence type="ECO:0000259" key="1">
    <source>
        <dbReference type="Pfam" id="PF13439"/>
    </source>
</evidence>
<organism evidence="2">
    <name type="scientific">marine metagenome</name>
    <dbReference type="NCBI Taxonomy" id="408172"/>
    <lineage>
        <taxon>unclassified sequences</taxon>
        <taxon>metagenomes</taxon>
        <taxon>ecological metagenomes</taxon>
    </lineage>
</organism>
<dbReference type="Gene3D" id="3.40.50.2000">
    <property type="entry name" value="Glycogen Phosphorylase B"/>
    <property type="match status" value="1"/>
</dbReference>
<evidence type="ECO:0000313" key="2">
    <source>
        <dbReference type="EMBL" id="SVE16928.1"/>
    </source>
</evidence>
<proteinExistence type="predicted"/>
<feature type="non-terminal residue" evidence="2">
    <location>
        <position position="161"/>
    </location>
</feature>
<dbReference type="Pfam" id="PF13439">
    <property type="entry name" value="Glyco_transf_4"/>
    <property type="match status" value="1"/>
</dbReference>
<name>A0A383BBW4_9ZZZZ</name>
<accession>A0A383BBW4</accession>
<dbReference type="InterPro" id="IPR028098">
    <property type="entry name" value="Glyco_trans_4-like_N"/>
</dbReference>
<sequence>MRILLISNLFPPDIGGPATHISRLAGELYARGHRVRVIVCADNPQISSNEPYSVHRISRRLPVPLRFTIVFIWTWLTALFSDVVYINGLELPATAGARFAFRPTVLKIVGDFSWEYAIRHNWTDDGIDAYQSANYPKKIELVRVAQNLYCRLAGRIIVPSD</sequence>
<protein>
    <recommendedName>
        <fullName evidence="1">Glycosyltransferase subfamily 4-like N-terminal domain-containing protein</fullName>
    </recommendedName>
</protein>
<gene>
    <name evidence="2" type="ORF">METZ01_LOCUS469782</name>
</gene>
<reference evidence="2" key="1">
    <citation type="submission" date="2018-05" db="EMBL/GenBank/DDBJ databases">
        <authorList>
            <person name="Lanie J.A."/>
            <person name="Ng W.-L."/>
            <person name="Kazmierczak K.M."/>
            <person name="Andrzejewski T.M."/>
            <person name="Davidsen T.M."/>
            <person name="Wayne K.J."/>
            <person name="Tettelin H."/>
            <person name="Glass J.I."/>
            <person name="Rusch D."/>
            <person name="Podicherti R."/>
            <person name="Tsui H.-C.T."/>
            <person name="Winkler M.E."/>
        </authorList>
    </citation>
    <scope>NUCLEOTIDE SEQUENCE</scope>
</reference>
<dbReference type="SUPFAM" id="SSF53756">
    <property type="entry name" value="UDP-Glycosyltransferase/glycogen phosphorylase"/>
    <property type="match status" value="1"/>
</dbReference>
<feature type="domain" description="Glycosyltransferase subfamily 4-like N-terminal" evidence="1">
    <location>
        <begin position="14"/>
        <end position="160"/>
    </location>
</feature>
<dbReference type="AlphaFoldDB" id="A0A383BBW4"/>
<dbReference type="EMBL" id="UINC01198804">
    <property type="protein sequence ID" value="SVE16928.1"/>
    <property type="molecule type" value="Genomic_DNA"/>
</dbReference>